<dbReference type="AlphaFoldDB" id="A0A418X8J8"/>
<organism evidence="2 3">
    <name type="scientific">Pseudomonas cavernicola</name>
    <dbReference type="NCBI Taxonomy" id="2320866"/>
    <lineage>
        <taxon>Bacteria</taxon>
        <taxon>Pseudomonadati</taxon>
        <taxon>Pseudomonadota</taxon>
        <taxon>Gammaproteobacteria</taxon>
        <taxon>Pseudomonadales</taxon>
        <taxon>Pseudomonadaceae</taxon>
        <taxon>Pseudomonas</taxon>
    </lineage>
</organism>
<gene>
    <name evidence="2" type="ORF">D3879_23270</name>
</gene>
<dbReference type="RefSeq" id="WP_119956590.1">
    <property type="nucleotide sequence ID" value="NZ_QYUR01000008.1"/>
</dbReference>
<dbReference type="EMBL" id="QYUR01000008">
    <property type="protein sequence ID" value="RJG08790.1"/>
    <property type="molecule type" value="Genomic_DNA"/>
</dbReference>
<dbReference type="InterPro" id="IPR009875">
    <property type="entry name" value="PilZ_domain"/>
</dbReference>
<accession>A0A418X8J8</accession>
<feature type="domain" description="PilZ" evidence="1">
    <location>
        <begin position="10"/>
        <end position="97"/>
    </location>
</feature>
<sequence length="99" mass="10806">MSQSDHAYTEKRDYIRMQLEAPVTLQHAGRDIPALCLDLSSTGMQLEAESTVSMGEKVRVHIASEHNELKGLDAEAEVVRVTALGNGRQSLGLAILSMK</sequence>
<evidence type="ECO:0000259" key="1">
    <source>
        <dbReference type="Pfam" id="PF07238"/>
    </source>
</evidence>
<protein>
    <submittedName>
        <fullName evidence="2">PilZ domain-containing protein</fullName>
    </submittedName>
</protein>
<name>A0A418X8J8_9PSED</name>
<dbReference type="Pfam" id="PF07238">
    <property type="entry name" value="PilZ"/>
    <property type="match status" value="1"/>
</dbReference>
<dbReference type="Gene3D" id="2.40.10.220">
    <property type="entry name" value="predicted glycosyltransferase like domains"/>
    <property type="match status" value="1"/>
</dbReference>
<evidence type="ECO:0000313" key="2">
    <source>
        <dbReference type="EMBL" id="RJG08790.1"/>
    </source>
</evidence>
<dbReference type="OrthoDB" id="5290589at2"/>
<evidence type="ECO:0000313" key="3">
    <source>
        <dbReference type="Proteomes" id="UP000284021"/>
    </source>
</evidence>
<dbReference type="SUPFAM" id="SSF141371">
    <property type="entry name" value="PilZ domain-like"/>
    <property type="match status" value="1"/>
</dbReference>
<dbReference type="GO" id="GO:0035438">
    <property type="term" value="F:cyclic-di-GMP binding"/>
    <property type="evidence" value="ECO:0007669"/>
    <property type="project" value="InterPro"/>
</dbReference>
<keyword evidence="3" id="KW-1185">Reference proteome</keyword>
<dbReference type="Proteomes" id="UP000284021">
    <property type="component" value="Unassembled WGS sequence"/>
</dbReference>
<comment type="caution">
    <text evidence="2">The sequence shown here is derived from an EMBL/GenBank/DDBJ whole genome shotgun (WGS) entry which is preliminary data.</text>
</comment>
<proteinExistence type="predicted"/>
<reference evidence="2 3" key="1">
    <citation type="submission" date="2018-09" db="EMBL/GenBank/DDBJ databases">
        <authorList>
            <person name="Zhu H."/>
        </authorList>
    </citation>
    <scope>NUCLEOTIDE SEQUENCE [LARGE SCALE GENOMIC DNA]</scope>
    <source>
        <strain evidence="2 3">K1S02-6</strain>
    </source>
</reference>